<feature type="domain" description="S1 motif" evidence="4">
    <location>
        <begin position="296"/>
        <end position="375"/>
    </location>
</feature>
<dbReference type="PANTHER" id="PTHR10724:SF7">
    <property type="entry name" value="SMALL RIBOSOMAL SUBUNIT PROTEIN BS1C"/>
    <property type="match status" value="1"/>
</dbReference>
<dbReference type="GO" id="GO:0003729">
    <property type="term" value="F:mRNA binding"/>
    <property type="evidence" value="ECO:0007669"/>
    <property type="project" value="TreeGrafter"/>
</dbReference>
<accession>A0A0G1JLC1</accession>
<proteinExistence type="inferred from homology"/>
<dbReference type="Proteomes" id="UP000034069">
    <property type="component" value="Unassembled WGS sequence"/>
</dbReference>
<dbReference type="EMBL" id="LCHN01000004">
    <property type="protein sequence ID" value="KKT36244.1"/>
    <property type="molecule type" value="Genomic_DNA"/>
</dbReference>
<feature type="domain" description="S1 motif" evidence="4">
    <location>
        <begin position="218"/>
        <end position="275"/>
    </location>
</feature>
<reference evidence="5 6" key="1">
    <citation type="journal article" date="2015" name="Nature">
        <title>rRNA introns, odd ribosomes, and small enigmatic genomes across a large radiation of phyla.</title>
        <authorList>
            <person name="Brown C.T."/>
            <person name="Hug L.A."/>
            <person name="Thomas B.C."/>
            <person name="Sharon I."/>
            <person name="Castelle C.J."/>
            <person name="Singh A."/>
            <person name="Wilkins M.J."/>
            <person name="Williams K.H."/>
            <person name="Banfield J.F."/>
        </authorList>
    </citation>
    <scope>NUCLEOTIDE SEQUENCE [LARGE SCALE GENOMIC DNA]</scope>
</reference>
<evidence type="ECO:0000313" key="5">
    <source>
        <dbReference type="EMBL" id="KKT36244.1"/>
    </source>
</evidence>
<sequence length="464" mass="50728">MRANLPLCDSVGLASQAVGTNTDKNGANNHQYNANDVSHLDASLWFKVQVEDILAYLIVYSSGFVPESLLLVVKYVSLKDKKGNLCIMSKSVQKNIINQQGGAQSMMDKLMAGAASFPGALKKGQQVEGVISALGKKMLLIDIGAKTEGVVTGDDIVEASDMLEGLKVGDKISAFVKFPENDQGQIILSLKQAADENRWSRFKKLMDEEKELDVVGLEVNKGGMVVKIGDVRGFVPTSQFGEKFLGNMEELLNKSFKVRVIEVDRDQNRLIFSEKLVSDSEALAKKGEALEMVTVGDKYEGTVSGIMPFGVFVTVNVPMKGKEMSGAKVEGLIHISEISWEKVEDPNVLFKVGQEVKVQVIGIDKANGKLNLSIKQMTKDPWADIETKYAVGTKHTGKVFRNAPYGVFVNFEKGIDGLIHVSKKPAEKEFAIGDSIEVFVESLDVKNRRMSLGVVLTEVPVAYK</sequence>
<comment type="caution">
    <text evidence="5">The sequence shown here is derived from an EMBL/GenBank/DDBJ whole genome shotgun (WGS) entry which is preliminary data.</text>
</comment>
<evidence type="ECO:0000256" key="2">
    <source>
        <dbReference type="ARBA" id="ARBA00022980"/>
    </source>
</evidence>
<dbReference type="PRINTS" id="PR00681">
    <property type="entry name" value="RIBOSOMALS1"/>
</dbReference>
<evidence type="ECO:0000313" key="6">
    <source>
        <dbReference type="Proteomes" id="UP000034069"/>
    </source>
</evidence>
<feature type="domain" description="S1 motif" evidence="4">
    <location>
        <begin position="392"/>
        <end position="455"/>
    </location>
</feature>
<dbReference type="PROSITE" id="PS50126">
    <property type="entry name" value="S1"/>
    <property type="match status" value="4"/>
</dbReference>
<dbReference type="PATRIC" id="fig|1618376.3.peg.174"/>
<evidence type="ECO:0000259" key="4">
    <source>
        <dbReference type="PROSITE" id="PS50126"/>
    </source>
</evidence>
<comment type="similarity">
    <text evidence="1">Belongs to the bacterial ribosomal protein bS1 family.</text>
</comment>
<feature type="domain" description="S1 motif" evidence="4">
    <location>
        <begin position="124"/>
        <end position="191"/>
    </location>
</feature>
<dbReference type="InterPro" id="IPR035104">
    <property type="entry name" value="Ribosomal_protein_S1-like"/>
</dbReference>
<keyword evidence="2 5" id="KW-0689">Ribosomal protein</keyword>
<dbReference type="PANTHER" id="PTHR10724">
    <property type="entry name" value="30S RIBOSOMAL PROTEIN S1"/>
    <property type="match status" value="1"/>
</dbReference>
<organism evidence="5 6">
    <name type="scientific">Candidatus Collierbacteria bacterium GW2011_GWA1_44_12</name>
    <dbReference type="NCBI Taxonomy" id="1618376"/>
    <lineage>
        <taxon>Bacteria</taxon>
        <taxon>Candidatus Collieribacteriota</taxon>
    </lineage>
</organism>
<protein>
    <submittedName>
        <fullName evidence="5">30S ribosomal protein S1</fullName>
    </submittedName>
</protein>
<dbReference type="CDD" id="cd04465">
    <property type="entry name" value="S1_RPS1_repeat_ec2_hs2"/>
    <property type="match status" value="1"/>
</dbReference>
<evidence type="ECO:0000256" key="1">
    <source>
        <dbReference type="ARBA" id="ARBA00006767"/>
    </source>
</evidence>
<dbReference type="InterPro" id="IPR012340">
    <property type="entry name" value="NA-bd_OB-fold"/>
</dbReference>
<dbReference type="GO" id="GO:1990904">
    <property type="term" value="C:ribonucleoprotein complex"/>
    <property type="evidence" value="ECO:0007669"/>
    <property type="project" value="UniProtKB-KW"/>
</dbReference>
<dbReference type="GO" id="GO:0006412">
    <property type="term" value="P:translation"/>
    <property type="evidence" value="ECO:0007669"/>
    <property type="project" value="TreeGrafter"/>
</dbReference>
<dbReference type="Gene3D" id="2.40.50.140">
    <property type="entry name" value="Nucleic acid-binding proteins"/>
    <property type="match status" value="4"/>
</dbReference>
<keyword evidence="3" id="KW-0687">Ribonucleoprotein</keyword>
<gene>
    <name evidence="5" type="ORF">UW23_C0004G0027</name>
</gene>
<name>A0A0G1JLC1_9BACT</name>
<dbReference type="InterPro" id="IPR003029">
    <property type="entry name" value="S1_domain"/>
</dbReference>
<dbReference type="AlphaFoldDB" id="A0A0G1JLC1"/>
<dbReference type="SMART" id="SM00316">
    <property type="entry name" value="S1"/>
    <property type="match status" value="4"/>
</dbReference>
<evidence type="ECO:0000256" key="3">
    <source>
        <dbReference type="ARBA" id="ARBA00023274"/>
    </source>
</evidence>
<dbReference type="Pfam" id="PF00575">
    <property type="entry name" value="S1"/>
    <property type="match status" value="3"/>
</dbReference>
<dbReference type="GO" id="GO:0003735">
    <property type="term" value="F:structural constituent of ribosome"/>
    <property type="evidence" value="ECO:0007669"/>
    <property type="project" value="TreeGrafter"/>
</dbReference>
<dbReference type="SUPFAM" id="SSF50249">
    <property type="entry name" value="Nucleic acid-binding proteins"/>
    <property type="match status" value="4"/>
</dbReference>
<dbReference type="InterPro" id="IPR050437">
    <property type="entry name" value="Ribos_protein_bS1-like"/>
</dbReference>
<dbReference type="GO" id="GO:0005840">
    <property type="term" value="C:ribosome"/>
    <property type="evidence" value="ECO:0007669"/>
    <property type="project" value="UniProtKB-KW"/>
</dbReference>